<evidence type="ECO:0000256" key="10">
    <source>
        <dbReference type="ARBA" id="ARBA00022833"/>
    </source>
</evidence>
<dbReference type="GO" id="GO:0008270">
    <property type="term" value="F:zinc ion binding"/>
    <property type="evidence" value="ECO:0007669"/>
    <property type="project" value="UniProtKB-KW"/>
</dbReference>
<evidence type="ECO:0000256" key="12">
    <source>
        <dbReference type="ARBA" id="ARBA00023136"/>
    </source>
</evidence>
<keyword evidence="7" id="KW-0479">Metal-binding</keyword>
<comment type="similarity">
    <text evidence="13">Belongs to the RING-type zinc finger family. ATL subfamily.</text>
</comment>
<dbReference type="Gene3D" id="3.30.40.10">
    <property type="entry name" value="Zinc/RING finger domain, C3HC4 (zinc finger)"/>
    <property type="match status" value="1"/>
</dbReference>
<evidence type="ECO:0000256" key="11">
    <source>
        <dbReference type="ARBA" id="ARBA00022989"/>
    </source>
</evidence>
<name>A0AAV1X8J5_LUPLU</name>
<feature type="compositionally biased region" description="Low complexity" evidence="15">
    <location>
        <begin position="237"/>
        <end position="249"/>
    </location>
</feature>
<keyword evidence="9" id="KW-0833">Ubl conjugation pathway</keyword>
<reference evidence="18 19" key="1">
    <citation type="submission" date="2024-03" db="EMBL/GenBank/DDBJ databases">
        <authorList>
            <person name="Martinez-Hernandez J."/>
        </authorList>
    </citation>
    <scope>NUCLEOTIDE SEQUENCE [LARGE SCALE GENOMIC DNA]</scope>
</reference>
<dbReference type="SUPFAM" id="SSF57850">
    <property type="entry name" value="RING/U-box"/>
    <property type="match status" value="1"/>
</dbReference>
<dbReference type="GO" id="GO:0061630">
    <property type="term" value="F:ubiquitin protein ligase activity"/>
    <property type="evidence" value="ECO:0007669"/>
    <property type="project" value="UniProtKB-EC"/>
</dbReference>
<evidence type="ECO:0000256" key="6">
    <source>
        <dbReference type="ARBA" id="ARBA00022692"/>
    </source>
</evidence>
<feature type="region of interest" description="Disordered" evidence="15">
    <location>
        <begin position="173"/>
        <end position="203"/>
    </location>
</feature>
<dbReference type="CDD" id="cd16461">
    <property type="entry name" value="RING-H2_EL5-like"/>
    <property type="match status" value="1"/>
</dbReference>
<protein>
    <recommendedName>
        <fullName evidence="4">RING-type E3 ubiquitin transferase</fullName>
        <ecNumber evidence="4">2.3.2.27</ecNumber>
    </recommendedName>
</protein>
<keyword evidence="6 16" id="KW-0812">Transmembrane</keyword>
<evidence type="ECO:0000256" key="4">
    <source>
        <dbReference type="ARBA" id="ARBA00012483"/>
    </source>
</evidence>
<dbReference type="Pfam" id="PF13639">
    <property type="entry name" value="zf-RING_2"/>
    <property type="match status" value="1"/>
</dbReference>
<evidence type="ECO:0000256" key="14">
    <source>
        <dbReference type="PROSITE-ProRule" id="PRU00175"/>
    </source>
</evidence>
<evidence type="ECO:0000256" key="16">
    <source>
        <dbReference type="SAM" id="Phobius"/>
    </source>
</evidence>
<dbReference type="PANTHER" id="PTHR46913:SF1">
    <property type="entry name" value="RING-H2 FINGER PROTEIN ATL16"/>
    <property type="match status" value="1"/>
</dbReference>
<keyword evidence="12 16" id="KW-0472">Membrane</keyword>
<comment type="caution">
    <text evidence="18">The sequence shown here is derived from an EMBL/GenBank/DDBJ whole genome shotgun (WGS) entry which is preliminary data.</text>
</comment>
<keyword evidence="19" id="KW-1185">Reference proteome</keyword>
<dbReference type="GO" id="GO:0016567">
    <property type="term" value="P:protein ubiquitination"/>
    <property type="evidence" value="ECO:0007669"/>
    <property type="project" value="InterPro"/>
</dbReference>
<gene>
    <name evidence="18" type="ORF">LLUT_LOCUS19049</name>
</gene>
<evidence type="ECO:0000256" key="7">
    <source>
        <dbReference type="ARBA" id="ARBA00022723"/>
    </source>
</evidence>
<comment type="pathway">
    <text evidence="3">Protein modification; protein ubiquitination.</text>
</comment>
<keyword evidence="5" id="KW-0808">Transferase</keyword>
<feature type="compositionally biased region" description="Low complexity" evidence="15">
    <location>
        <begin position="179"/>
        <end position="199"/>
    </location>
</feature>
<evidence type="ECO:0000256" key="13">
    <source>
        <dbReference type="ARBA" id="ARBA00024209"/>
    </source>
</evidence>
<evidence type="ECO:0000313" key="18">
    <source>
        <dbReference type="EMBL" id="CAL0317989.1"/>
    </source>
</evidence>
<comment type="subcellular location">
    <subcellularLocation>
        <location evidence="2">Membrane</location>
        <topology evidence="2">Single-pass membrane protein</topology>
    </subcellularLocation>
</comment>
<evidence type="ECO:0000256" key="3">
    <source>
        <dbReference type="ARBA" id="ARBA00004906"/>
    </source>
</evidence>
<dbReference type="SMART" id="SM00184">
    <property type="entry name" value="RING"/>
    <property type="match status" value="1"/>
</dbReference>
<dbReference type="FunFam" id="3.30.40.10:FF:000475">
    <property type="entry name" value="RING-H2 finger protein ATL3"/>
    <property type="match status" value="1"/>
</dbReference>
<dbReference type="EMBL" id="CAXHTB010000013">
    <property type="protein sequence ID" value="CAL0317989.1"/>
    <property type="molecule type" value="Genomic_DNA"/>
</dbReference>
<comment type="catalytic activity">
    <reaction evidence="1">
        <text>S-ubiquitinyl-[E2 ubiquitin-conjugating enzyme]-L-cysteine + [acceptor protein]-L-lysine = [E2 ubiquitin-conjugating enzyme]-L-cysteine + N(6)-ubiquitinyl-[acceptor protein]-L-lysine.</text>
        <dbReference type="EC" id="2.3.2.27"/>
    </reaction>
</comment>
<dbReference type="InterPro" id="IPR013083">
    <property type="entry name" value="Znf_RING/FYVE/PHD"/>
</dbReference>
<proteinExistence type="inferred from homology"/>
<evidence type="ECO:0000256" key="5">
    <source>
        <dbReference type="ARBA" id="ARBA00022679"/>
    </source>
</evidence>
<dbReference type="InterPro" id="IPR001841">
    <property type="entry name" value="Znf_RING"/>
</dbReference>
<keyword evidence="10" id="KW-0862">Zinc</keyword>
<dbReference type="AlphaFoldDB" id="A0AAV1X8J5"/>
<keyword evidence="11 16" id="KW-1133">Transmembrane helix</keyword>
<dbReference type="GO" id="GO:0016020">
    <property type="term" value="C:membrane"/>
    <property type="evidence" value="ECO:0007669"/>
    <property type="project" value="UniProtKB-SubCell"/>
</dbReference>
<dbReference type="InterPro" id="IPR044600">
    <property type="entry name" value="ATL1/ATL16-like"/>
</dbReference>
<dbReference type="PROSITE" id="PS50089">
    <property type="entry name" value="ZF_RING_2"/>
    <property type="match status" value="1"/>
</dbReference>
<feature type="region of interest" description="Disordered" evidence="15">
    <location>
        <begin position="231"/>
        <end position="260"/>
    </location>
</feature>
<evidence type="ECO:0000256" key="2">
    <source>
        <dbReference type="ARBA" id="ARBA00004167"/>
    </source>
</evidence>
<evidence type="ECO:0000259" key="17">
    <source>
        <dbReference type="PROSITE" id="PS50089"/>
    </source>
</evidence>
<dbReference type="Proteomes" id="UP001497480">
    <property type="component" value="Unassembled WGS sequence"/>
</dbReference>
<keyword evidence="8 14" id="KW-0863">Zinc-finger</keyword>
<accession>A0AAV1X8J5</accession>
<evidence type="ECO:0000256" key="9">
    <source>
        <dbReference type="ARBA" id="ARBA00022786"/>
    </source>
</evidence>
<organism evidence="18 19">
    <name type="scientific">Lupinus luteus</name>
    <name type="common">European yellow lupine</name>
    <dbReference type="NCBI Taxonomy" id="3873"/>
    <lineage>
        <taxon>Eukaryota</taxon>
        <taxon>Viridiplantae</taxon>
        <taxon>Streptophyta</taxon>
        <taxon>Embryophyta</taxon>
        <taxon>Tracheophyta</taxon>
        <taxon>Spermatophyta</taxon>
        <taxon>Magnoliopsida</taxon>
        <taxon>eudicotyledons</taxon>
        <taxon>Gunneridae</taxon>
        <taxon>Pentapetalae</taxon>
        <taxon>rosids</taxon>
        <taxon>fabids</taxon>
        <taxon>Fabales</taxon>
        <taxon>Fabaceae</taxon>
        <taxon>Papilionoideae</taxon>
        <taxon>50 kb inversion clade</taxon>
        <taxon>genistoids sensu lato</taxon>
        <taxon>core genistoids</taxon>
        <taxon>Genisteae</taxon>
        <taxon>Lupinus</taxon>
    </lineage>
</organism>
<sequence>MVNYSNLKVASTMGGSASSNTLNESPTNEISTKIIVAAVIFLFMVVLFVILLNLYSRWFWWRIEEETTAPPPRRHRRFVFAPGQDSVTSIGTQQLGLDPEILKSLPLLVFKPEDFKDGLECTVCLSEIVEGEITRLLPKCNHGFHVYCIDMWFHSHSTCPLCRNLVASESESSKDISTSNAEENLPSNSESLEAENSSAMSDLESQSFPTNVLVWGNPNQVSTYVNCFMEEGTSEQPPNSSISTPSSSSSDDDNGNSGCHEMLMIDISSELTSSSLSPSSETRCVGDELQSPMSTKLISFKRLLSRDKKFSTFCPGSMDVEQA</sequence>
<evidence type="ECO:0000313" key="19">
    <source>
        <dbReference type="Proteomes" id="UP001497480"/>
    </source>
</evidence>
<evidence type="ECO:0000256" key="1">
    <source>
        <dbReference type="ARBA" id="ARBA00000900"/>
    </source>
</evidence>
<dbReference type="EC" id="2.3.2.27" evidence="4"/>
<dbReference type="PANTHER" id="PTHR46913">
    <property type="entry name" value="RING-H2 FINGER PROTEIN ATL16"/>
    <property type="match status" value="1"/>
</dbReference>
<feature type="transmembrane region" description="Helical" evidence="16">
    <location>
        <begin position="34"/>
        <end position="55"/>
    </location>
</feature>
<evidence type="ECO:0000256" key="8">
    <source>
        <dbReference type="ARBA" id="ARBA00022771"/>
    </source>
</evidence>
<feature type="domain" description="RING-type" evidence="17">
    <location>
        <begin position="121"/>
        <end position="163"/>
    </location>
</feature>
<evidence type="ECO:0000256" key="15">
    <source>
        <dbReference type="SAM" id="MobiDB-lite"/>
    </source>
</evidence>